<dbReference type="PIRSF" id="PIRSF003107">
    <property type="entry name" value="PhoU"/>
    <property type="match status" value="1"/>
</dbReference>
<evidence type="ECO:0000256" key="2">
    <source>
        <dbReference type="ARBA" id="ARBA00008107"/>
    </source>
</evidence>
<comment type="similarity">
    <text evidence="2 7">Belongs to the PhoU family.</text>
</comment>
<reference evidence="9" key="1">
    <citation type="submission" date="2020-10" db="EMBL/GenBank/DDBJ databases">
        <authorList>
            <person name="Gilroy R."/>
        </authorList>
    </citation>
    <scope>NUCLEOTIDE SEQUENCE</scope>
    <source>
        <strain evidence="9">2830</strain>
    </source>
</reference>
<feature type="domain" description="PhoU" evidence="8">
    <location>
        <begin position="17"/>
        <end position="104"/>
    </location>
</feature>
<dbReference type="GO" id="GO:0045936">
    <property type="term" value="P:negative regulation of phosphate metabolic process"/>
    <property type="evidence" value="ECO:0007669"/>
    <property type="project" value="InterPro"/>
</dbReference>
<comment type="subunit">
    <text evidence="3 7">Homodimer.</text>
</comment>
<keyword evidence="4 7" id="KW-0813">Transport</keyword>
<dbReference type="Gene3D" id="1.20.58.220">
    <property type="entry name" value="Phosphate transport system protein phou homolog 2, domain 2"/>
    <property type="match status" value="1"/>
</dbReference>
<evidence type="ECO:0000256" key="7">
    <source>
        <dbReference type="PIRNR" id="PIRNR003107"/>
    </source>
</evidence>
<feature type="domain" description="PhoU" evidence="8">
    <location>
        <begin position="118"/>
        <end position="203"/>
    </location>
</feature>
<evidence type="ECO:0000259" key="8">
    <source>
        <dbReference type="Pfam" id="PF01895"/>
    </source>
</evidence>
<dbReference type="AlphaFoldDB" id="A0A9D1HN34"/>
<dbReference type="SUPFAM" id="SSF109755">
    <property type="entry name" value="PhoU-like"/>
    <property type="match status" value="1"/>
</dbReference>
<dbReference type="InterPro" id="IPR038078">
    <property type="entry name" value="PhoU-like_sf"/>
</dbReference>
<dbReference type="FunFam" id="1.20.58.220:FF:000004">
    <property type="entry name" value="Phosphate-specific transport system accessory protein PhoU"/>
    <property type="match status" value="1"/>
</dbReference>
<evidence type="ECO:0000256" key="3">
    <source>
        <dbReference type="ARBA" id="ARBA00011738"/>
    </source>
</evidence>
<dbReference type="PANTHER" id="PTHR42930:SF3">
    <property type="entry name" value="PHOSPHATE-SPECIFIC TRANSPORT SYSTEM ACCESSORY PROTEIN PHOU"/>
    <property type="match status" value="1"/>
</dbReference>
<evidence type="ECO:0000313" key="9">
    <source>
        <dbReference type="EMBL" id="HIU10958.1"/>
    </source>
</evidence>
<evidence type="ECO:0000256" key="5">
    <source>
        <dbReference type="ARBA" id="ARBA00022490"/>
    </source>
</evidence>
<keyword evidence="6 7" id="KW-0592">Phosphate transport</keyword>
<dbReference type="GO" id="GO:0005737">
    <property type="term" value="C:cytoplasm"/>
    <property type="evidence" value="ECO:0007669"/>
    <property type="project" value="UniProtKB-SubCell"/>
</dbReference>
<dbReference type="Proteomes" id="UP000824124">
    <property type="component" value="Unassembled WGS sequence"/>
</dbReference>
<dbReference type="InterPro" id="IPR026022">
    <property type="entry name" value="PhoU_dom"/>
</dbReference>
<evidence type="ECO:0000256" key="1">
    <source>
        <dbReference type="ARBA" id="ARBA00004496"/>
    </source>
</evidence>
<organism evidence="9 10">
    <name type="scientific">Candidatus Avidehalobacter gallistercoris</name>
    <dbReference type="NCBI Taxonomy" id="2840694"/>
    <lineage>
        <taxon>Bacteria</taxon>
        <taxon>Bacillati</taxon>
        <taxon>Bacillota</taxon>
        <taxon>Clostridia</taxon>
        <taxon>Eubacteriales</taxon>
        <taxon>Peptococcaceae</taxon>
        <taxon>Peptococcaceae incertae sedis</taxon>
        <taxon>Candidatus Avidehalobacter</taxon>
    </lineage>
</organism>
<protein>
    <recommendedName>
        <fullName evidence="7">Phosphate-specific transport system accessory protein PhoU</fullName>
    </recommendedName>
</protein>
<dbReference type="GO" id="GO:0030643">
    <property type="term" value="P:intracellular phosphate ion homeostasis"/>
    <property type="evidence" value="ECO:0007669"/>
    <property type="project" value="InterPro"/>
</dbReference>
<name>A0A9D1HN34_9FIRM</name>
<comment type="function">
    <text evidence="7">Plays a role in the regulation of phosphate uptake.</text>
</comment>
<comment type="subcellular location">
    <subcellularLocation>
        <location evidence="1 7">Cytoplasm</location>
    </subcellularLocation>
</comment>
<keyword evidence="5 7" id="KW-0963">Cytoplasm</keyword>
<dbReference type="InterPro" id="IPR028366">
    <property type="entry name" value="PhoU"/>
</dbReference>
<dbReference type="EMBL" id="DVMH01000035">
    <property type="protein sequence ID" value="HIU10958.1"/>
    <property type="molecule type" value="Genomic_DNA"/>
</dbReference>
<dbReference type="NCBIfam" id="TIGR02135">
    <property type="entry name" value="phoU_full"/>
    <property type="match status" value="1"/>
</dbReference>
<sequence>MRSKFDEQLALLHKELVTMGALCESAIALSAQALDEGNSDKAVEVFDYAVQIDRKERDIETMCMRLLLQQQPVAKDLRVISSALKMVTDMERIGDNSGDIAEIVTMGHIKAAHDKLHIHDMAQATIKMVTDSIDAFVNNDVALAHAVIEYDDVVDGHFDRIKTALITLLRSHDADGEYALDLLMTAKYLERMGDHAVNIAEWVLFSITGQK</sequence>
<dbReference type="Pfam" id="PF01895">
    <property type="entry name" value="PhoU"/>
    <property type="match status" value="2"/>
</dbReference>
<accession>A0A9D1HN34</accession>
<evidence type="ECO:0000313" key="10">
    <source>
        <dbReference type="Proteomes" id="UP000824124"/>
    </source>
</evidence>
<proteinExistence type="inferred from homology"/>
<evidence type="ECO:0000256" key="6">
    <source>
        <dbReference type="ARBA" id="ARBA00022592"/>
    </source>
</evidence>
<dbReference type="GO" id="GO:0006817">
    <property type="term" value="P:phosphate ion transport"/>
    <property type="evidence" value="ECO:0007669"/>
    <property type="project" value="UniProtKB-KW"/>
</dbReference>
<gene>
    <name evidence="9" type="primary">phoU</name>
    <name evidence="9" type="ORF">IAB00_06980</name>
</gene>
<dbReference type="PANTHER" id="PTHR42930">
    <property type="entry name" value="PHOSPHATE-SPECIFIC TRANSPORT SYSTEM ACCESSORY PROTEIN PHOU"/>
    <property type="match status" value="1"/>
</dbReference>
<evidence type="ECO:0000256" key="4">
    <source>
        <dbReference type="ARBA" id="ARBA00022448"/>
    </source>
</evidence>
<comment type="caution">
    <text evidence="9">The sequence shown here is derived from an EMBL/GenBank/DDBJ whole genome shotgun (WGS) entry which is preliminary data.</text>
</comment>
<reference evidence="9" key="2">
    <citation type="journal article" date="2021" name="PeerJ">
        <title>Extensive microbial diversity within the chicken gut microbiome revealed by metagenomics and culture.</title>
        <authorList>
            <person name="Gilroy R."/>
            <person name="Ravi A."/>
            <person name="Getino M."/>
            <person name="Pursley I."/>
            <person name="Horton D.L."/>
            <person name="Alikhan N.F."/>
            <person name="Baker D."/>
            <person name="Gharbi K."/>
            <person name="Hall N."/>
            <person name="Watson M."/>
            <person name="Adriaenssens E.M."/>
            <person name="Foster-Nyarko E."/>
            <person name="Jarju S."/>
            <person name="Secka A."/>
            <person name="Antonio M."/>
            <person name="Oren A."/>
            <person name="Chaudhuri R.R."/>
            <person name="La Ragione R."/>
            <person name="Hildebrand F."/>
            <person name="Pallen M.J."/>
        </authorList>
    </citation>
    <scope>NUCLEOTIDE SEQUENCE</scope>
    <source>
        <strain evidence="9">2830</strain>
    </source>
</reference>